<reference evidence="2" key="1">
    <citation type="submission" date="2022-01" db="EMBL/GenBank/DDBJ databases">
        <title>Genome sequnece data of strain Bradyrhizobium sp. nov.</title>
        <authorList>
            <person name="Zhang J."/>
        </authorList>
    </citation>
    <scope>NUCLEOTIDE SEQUENCE</scope>
    <source>
        <strain evidence="3">WYCCWR 12774</strain>
        <strain evidence="2">WYCCWR 13023</strain>
    </source>
</reference>
<dbReference type="Proteomes" id="UP001139012">
    <property type="component" value="Unassembled WGS sequence"/>
</dbReference>
<name>A0A9X1RBN6_9BRAD</name>
<keyword evidence="4" id="KW-1185">Reference proteome</keyword>
<evidence type="ECO:0000313" key="5">
    <source>
        <dbReference type="Proteomes" id="UP001139054"/>
    </source>
</evidence>
<organism evidence="2 5">
    <name type="scientific">Bradyrhizobium zhengyangense</name>
    <dbReference type="NCBI Taxonomy" id="2911009"/>
    <lineage>
        <taxon>Bacteria</taxon>
        <taxon>Pseudomonadati</taxon>
        <taxon>Pseudomonadota</taxon>
        <taxon>Alphaproteobacteria</taxon>
        <taxon>Hyphomicrobiales</taxon>
        <taxon>Nitrobacteraceae</taxon>
        <taxon>Bradyrhizobium</taxon>
    </lineage>
</organism>
<comment type="caution">
    <text evidence="2">The sequence shown here is derived from an EMBL/GenBank/DDBJ whole genome shotgun (WGS) entry which is preliminary data.</text>
</comment>
<evidence type="ECO:0000313" key="2">
    <source>
        <dbReference type="EMBL" id="MCG2631162.1"/>
    </source>
</evidence>
<proteinExistence type="predicted"/>
<evidence type="ECO:0000259" key="1">
    <source>
        <dbReference type="Pfam" id="PF12973"/>
    </source>
</evidence>
<gene>
    <name evidence="3" type="ORF">L6637_20220</name>
    <name evidence="2" type="ORF">L6654_31495</name>
</gene>
<dbReference type="InterPro" id="IPR025979">
    <property type="entry name" value="ChrR-like_cupin_dom"/>
</dbReference>
<dbReference type="RefSeq" id="WP_237860684.1">
    <property type="nucleotide sequence ID" value="NZ_JAKLTY010000026.1"/>
</dbReference>
<evidence type="ECO:0000313" key="4">
    <source>
        <dbReference type="Proteomes" id="UP001139012"/>
    </source>
</evidence>
<dbReference type="InterPro" id="IPR011051">
    <property type="entry name" value="RmlC_Cupin_sf"/>
</dbReference>
<dbReference type="AlphaFoldDB" id="A0A9X1RBN6"/>
<feature type="domain" description="ChrR-like cupin" evidence="1">
    <location>
        <begin position="12"/>
        <end position="114"/>
    </location>
</feature>
<dbReference type="InterPro" id="IPR014710">
    <property type="entry name" value="RmlC-like_jellyroll"/>
</dbReference>
<dbReference type="Proteomes" id="UP001139054">
    <property type="component" value="Unassembled WGS sequence"/>
</dbReference>
<sequence length="225" mass="24807">MANDRINADFTQRVVIPTETMPWIPSPQAGVERRMLDRIGGEVARATSLVRYAAASSFPAHEHALGEEFLVLDGVFSDEHGDYPAGTYVRNPPHSRHTPRTAPGCTILVKLRQMEPSEKDRLVVDTARANWRDGGQSGLATLPLCVIPGREEVALERLQPGTALEEVDCAAGEEIFILSGDLRDAHGQYGKGTWIRNPPMFRRALGSSGGAIYWIKRGHLRRMPS</sequence>
<dbReference type="SUPFAM" id="SSF51182">
    <property type="entry name" value="RmlC-like cupins"/>
    <property type="match status" value="2"/>
</dbReference>
<protein>
    <submittedName>
        <fullName evidence="2">Cupin domain-containing protein</fullName>
    </submittedName>
</protein>
<dbReference type="CDD" id="cd20303">
    <property type="entry name" value="cupin_ChrR_1"/>
    <property type="match status" value="1"/>
</dbReference>
<dbReference type="Pfam" id="PF12973">
    <property type="entry name" value="Cupin_7"/>
    <property type="match status" value="2"/>
</dbReference>
<feature type="domain" description="ChrR-like cupin" evidence="1">
    <location>
        <begin position="120"/>
        <end position="220"/>
    </location>
</feature>
<dbReference type="EMBL" id="JAKLTY010000026">
    <property type="protein sequence ID" value="MCG2631162.1"/>
    <property type="molecule type" value="Genomic_DNA"/>
</dbReference>
<dbReference type="EMBL" id="JAKLUA010000006">
    <property type="protein sequence ID" value="MCG2669292.1"/>
    <property type="molecule type" value="Genomic_DNA"/>
</dbReference>
<dbReference type="Gene3D" id="2.60.120.10">
    <property type="entry name" value="Jelly Rolls"/>
    <property type="match status" value="1"/>
</dbReference>
<evidence type="ECO:0000313" key="3">
    <source>
        <dbReference type="EMBL" id="MCG2669292.1"/>
    </source>
</evidence>
<accession>A0A9X1RBN6</accession>